<evidence type="ECO:0000259" key="2">
    <source>
        <dbReference type="Pfam" id="PF00551"/>
    </source>
</evidence>
<dbReference type="EMBL" id="ML120501">
    <property type="protein sequence ID" value="RPA91253.1"/>
    <property type="molecule type" value="Genomic_DNA"/>
</dbReference>
<dbReference type="InterPro" id="IPR002376">
    <property type="entry name" value="Formyl_transf_N"/>
</dbReference>
<organism evidence="3 4">
    <name type="scientific">Choiromyces venosus 120613-1</name>
    <dbReference type="NCBI Taxonomy" id="1336337"/>
    <lineage>
        <taxon>Eukaryota</taxon>
        <taxon>Fungi</taxon>
        <taxon>Dikarya</taxon>
        <taxon>Ascomycota</taxon>
        <taxon>Pezizomycotina</taxon>
        <taxon>Pezizomycetes</taxon>
        <taxon>Pezizales</taxon>
        <taxon>Tuberaceae</taxon>
        <taxon>Choiromyces</taxon>
    </lineage>
</organism>
<dbReference type="AlphaFoldDB" id="A0A3N4IYK1"/>
<dbReference type="CDD" id="cd08646">
    <property type="entry name" value="FMT_core_Met-tRNA-FMT_N"/>
    <property type="match status" value="1"/>
</dbReference>
<dbReference type="Gene3D" id="3.40.50.12230">
    <property type="match status" value="1"/>
</dbReference>
<name>A0A3N4IYK1_9PEZI</name>
<keyword evidence="3" id="KW-0808">Transferase</keyword>
<dbReference type="InterPro" id="IPR036477">
    <property type="entry name" value="Formyl_transf_N_sf"/>
</dbReference>
<evidence type="ECO:0000256" key="1">
    <source>
        <dbReference type="ARBA" id="ARBA00012261"/>
    </source>
</evidence>
<dbReference type="EC" id="2.1.2.9" evidence="1"/>
<evidence type="ECO:0000313" key="4">
    <source>
        <dbReference type="Proteomes" id="UP000276215"/>
    </source>
</evidence>
<evidence type="ECO:0000313" key="3">
    <source>
        <dbReference type="EMBL" id="RPA91253.1"/>
    </source>
</evidence>
<dbReference type="GO" id="GO:0004479">
    <property type="term" value="F:methionyl-tRNA formyltransferase activity"/>
    <property type="evidence" value="ECO:0007669"/>
    <property type="project" value="UniProtKB-EC"/>
</dbReference>
<dbReference type="PANTHER" id="PTHR11138">
    <property type="entry name" value="METHIONYL-TRNA FORMYLTRANSFERASE"/>
    <property type="match status" value="1"/>
</dbReference>
<dbReference type="OrthoDB" id="10268103at2759"/>
<accession>A0A3N4IYK1</accession>
<dbReference type="SUPFAM" id="SSF53328">
    <property type="entry name" value="Formyltransferase"/>
    <property type="match status" value="1"/>
</dbReference>
<dbReference type="STRING" id="1336337.A0A3N4IYK1"/>
<protein>
    <recommendedName>
        <fullName evidence="1">methionyl-tRNA formyltransferase</fullName>
        <ecNumber evidence="1">2.1.2.9</ecNumber>
    </recommendedName>
</protein>
<proteinExistence type="predicted"/>
<dbReference type="Pfam" id="PF00551">
    <property type="entry name" value="Formyl_trans_N"/>
    <property type="match status" value="1"/>
</dbReference>
<reference evidence="3 4" key="1">
    <citation type="journal article" date="2018" name="Nat. Ecol. Evol.">
        <title>Pezizomycetes genomes reveal the molecular basis of ectomycorrhizal truffle lifestyle.</title>
        <authorList>
            <person name="Murat C."/>
            <person name="Payen T."/>
            <person name="Noel B."/>
            <person name="Kuo A."/>
            <person name="Morin E."/>
            <person name="Chen J."/>
            <person name="Kohler A."/>
            <person name="Krizsan K."/>
            <person name="Balestrini R."/>
            <person name="Da Silva C."/>
            <person name="Montanini B."/>
            <person name="Hainaut M."/>
            <person name="Levati E."/>
            <person name="Barry K.W."/>
            <person name="Belfiori B."/>
            <person name="Cichocki N."/>
            <person name="Clum A."/>
            <person name="Dockter R.B."/>
            <person name="Fauchery L."/>
            <person name="Guy J."/>
            <person name="Iotti M."/>
            <person name="Le Tacon F."/>
            <person name="Lindquist E.A."/>
            <person name="Lipzen A."/>
            <person name="Malagnac F."/>
            <person name="Mello A."/>
            <person name="Molinier V."/>
            <person name="Miyauchi S."/>
            <person name="Poulain J."/>
            <person name="Riccioni C."/>
            <person name="Rubini A."/>
            <person name="Sitrit Y."/>
            <person name="Splivallo R."/>
            <person name="Traeger S."/>
            <person name="Wang M."/>
            <person name="Zifcakova L."/>
            <person name="Wipf D."/>
            <person name="Zambonelli A."/>
            <person name="Paolocci F."/>
            <person name="Nowrousian M."/>
            <person name="Ottonello S."/>
            <person name="Baldrian P."/>
            <person name="Spatafora J.W."/>
            <person name="Henrissat B."/>
            <person name="Nagy L.G."/>
            <person name="Aury J.M."/>
            <person name="Wincker P."/>
            <person name="Grigoriev I.V."/>
            <person name="Bonfante P."/>
            <person name="Martin F.M."/>
        </authorList>
    </citation>
    <scope>NUCLEOTIDE SEQUENCE [LARGE SCALE GENOMIC DNA]</scope>
    <source>
        <strain evidence="3 4">120613-1</strain>
    </source>
</reference>
<dbReference type="InterPro" id="IPR041711">
    <property type="entry name" value="Met-tRNA-FMT_N"/>
</dbReference>
<gene>
    <name evidence="3" type="ORF">L873DRAFT_1752416</name>
</gene>
<dbReference type="PANTHER" id="PTHR11138:SF5">
    <property type="entry name" value="METHIONYL-TRNA FORMYLTRANSFERASE, MITOCHONDRIAL"/>
    <property type="match status" value="1"/>
</dbReference>
<dbReference type="Proteomes" id="UP000276215">
    <property type="component" value="Unassembled WGS sequence"/>
</dbReference>
<feature type="domain" description="Formyl transferase N-terminal" evidence="2">
    <location>
        <begin position="55"/>
        <end position="243"/>
    </location>
</feature>
<dbReference type="GO" id="GO:0005739">
    <property type="term" value="C:mitochondrion"/>
    <property type="evidence" value="ECO:0007669"/>
    <property type="project" value="TreeGrafter"/>
</dbReference>
<keyword evidence="4" id="KW-1185">Reference proteome</keyword>
<sequence>MRPLLRCLVSFGGHIHYHGSLYSLSLGTFPPCSLRTSPSHCRSVSTESPIREPLRILFCGSDHFSATSLKALHNEHLSNGDLIRSIDVLTLEDKRSGRGMKTIREVPVKNLAKLLSLPRHELYNFGSDWNLPDNIFGEKINMLIAVSFGLFIPAQLIKDAKYGGLNVHPSLLPMYRGAAPIYHTLLDQQPITGVSVQTLHPRKFDHGEILLQTNPPINVPPKTGYQDLHATLAVHGAELLVETLRRGLFVPPLNPIKNDYKPSLAHKIDPQIHARIDWNLQDAEEIERRCGTFNTMWCKLSSLEDPELERRKRAILSDISVYERPEMDPKKTKIQPGTFRHLSMRNKDGSDPREVMIVKCRKGGGWISVGGVKVEGKGLVSAPEWARSILAQKGKGGKIFT</sequence>